<dbReference type="Proteomes" id="UP000229263">
    <property type="component" value="Unassembled WGS sequence"/>
</dbReference>
<evidence type="ECO:0000259" key="1">
    <source>
        <dbReference type="Pfam" id="PF04101"/>
    </source>
</evidence>
<accession>A0ABX4MUA5</accession>
<gene>
    <name evidence="2" type="ORF">ATK23_0157</name>
</gene>
<proteinExistence type="predicted"/>
<feature type="domain" description="Glycosyl transferase family 28 C-terminal" evidence="1">
    <location>
        <begin position="252"/>
        <end position="309"/>
    </location>
</feature>
<organism evidence="2 3">
    <name type="scientific">Glutamicibacter mysorens</name>
    <dbReference type="NCBI Taxonomy" id="257984"/>
    <lineage>
        <taxon>Bacteria</taxon>
        <taxon>Bacillati</taxon>
        <taxon>Actinomycetota</taxon>
        <taxon>Actinomycetes</taxon>
        <taxon>Micrococcales</taxon>
        <taxon>Micrococcaceae</taxon>
        <taxon>Glutamicibacter</taxon>
    </lineage>
</organism>
<reference evidence="2 3" key="1">
    <citation type="submission" date="2017-11" db="EMBL/GenBank/DDBJ databases">
        <title>Sequencing the genomes of 1000 actinobacteria strains.</title>
        <authorList>
            <person name="Klenk H.-P."/>
        </authorList>
    </citation>
    <scope>NUCLEOTIDE SEQUENCE [LARGE SCALE GENOMIC DNA]</scope>
    <source>
        <strain evidence="2 3">DSM 12798</strain>
    </source>
</reference>
<evidence type="ECO:0000313" key="3">
    <source>
        <dbReference type="Proteomes" id="UP000229263"/>
    </source>
</evidence>
<dbReference type="SUPFAM" id="SSF53756">
    <property type="entry name" value="UDP-Glycosyltransferase/glycogen phosphorylase"/>
    <property type="match status" value="1"/>
</dbReference>
<keyword evidence="3" id="KW-1185">Reference proteome</keyword>
<dbReference type="InterPro" id="IPR007235">
    <property type="entry name" value="Glyco_trans_28_C"/>
</dbReference>
<sequence length="356" mass="39253">MSRPRISYYAHHVGTGHLRHARRLIETGAFEVQVASTGEENQGLLPVGANYVPLRPDIDDQRPESPVPVSGEFLHYAPTGDHIVERFAALNRAWEQFAPDVVMVDVSVEVALFARLSGYRVALRRMPGQRNDKAHLMGYEIADALFAYFPEALEEREHLAKFGSKSHYFKTPEPASGFDMTQHVGASLADPVPGERKVAMQTSLAASIGLSDIAHAAASSPQWSWDVLGSVHEDTDCMPENLTLHGTVQQPSRIMAQADVVLTSTGHNAVATAAACGRPMLLIPEERPFDEQRVYARMLQRATGCMTLDSWKEPVNWNAVLEQAAASDPHALSRVLFTDADEFTRQVEAMVRELTS</sequence>
<evidence type="ECO:0000313" key="2">
    <source>
        <dbReference type="EMBL" id="PJJ42989.1"/>
    </source>
</evidence>
<dbReference type="Gene3D" id="3.40.50.2000">
    <property type="entry name" value="Glycogen Phosphorylase B"/>
    <property type="match status" value="1"/>
</dbReference>
<dbReference type="Pfam" id="PF04101">
    <property type="entry name" value="Glyco_tran_28_C"/>
    <property type="match status" value="1"/>
</dbReference>
<dbReference type="PANTHER" id="PTHR21015">
    <property type="entry name" value="UDP-N-ACETYLGLUCOSAMINE--N-ACETYLMURAMYL-(PENTAPEPTIDE) PYROPHOSPHORYL-UNDECAPRENOL N-ACETYLGLUCOSAMINE TRANSFERASE 1"/>
    <property type="match status" value="1"/>
</dbReference>
<protein>
    <submittedName>
        <fullName evidence="2">Glycosyltransferase</fullName>
    </submittedName>
</protein>
<dbReference type="EMBL" id="PGEY01000001">
    <property type="protein sequence ID" value="PJJ42989.1"/>
    <property type="molecule type" value="Genomic_DNA"/>
</dbReference>
<comment type="caution">
    <text evidence="2">The sequence shown here is derived from an EMBL/GenBank/DDBJ whole genome shotgun (WGS) entry which is preliminary data.</text>
</comment>
<name>A0ABX4MUA5_9MICC</name>
<dbReference type="PANTHER" id="PTHR21015:SF22">
    <property type="entry name" value="GLYCOSYLTRANSFERASE"/>
    <property type="match status" value="1"/>
</dbReference>